<dbReference type="InterPro" id="IPR036390">
    <property type="entry name" value="WH_DNA-bd_sf"/>
</dbReference>
<dbReference type="SMART" id="SM00419">
    <property type="entry name" value="HTH_CRP"/>
    <property type="match status" value="1"/>
</dbReference>
<dbReference type="SUPFAM" id="SSF46785">
    <property type="entry name" value="Winged helix' DNA-binding domain"/>
    <property type="match status" value="1"/>
</dbReference>
<dbReference type="PANTHER" id="PTHR24567">
    <property type="entry name" value="CRP FAMILY TRANSCRIPTIONAL REGULATORY PROTEIN"/>
    <property type="match status" value="1"/>
</dbReference>
<name>X0ZRW4_9ZZZZ</name>
<dbReference type="EMBL" id="BART01006966">
    <property type="protein sequence ID" value="GAG72059.1"/>
    <property type="molecule type" value="Genomic_DNA"/>
</dbReference>
<dbReference type="Gene3D" id="2.60.120.10">
    <property type="entry name" value="Jelly Rolls"/>
    <property type="match status" value="1"/>
</dbReference>
<dbReference type="InterPro" id="IPR050397">
    <property type="entry name" value="Env_Response_Regulators"/>
</dbReference>
<evidence type="ECO:0000256" key="2">
    <source>
        <dbReference type="ARBA" id="ARBA00023125"/>
    </source>
</evidence>
<gene>
    <name evidence="6" type="ORF">S01H4_15899</name>
</gene>
<dbReference type="InterPro" id="IPR018490">
    <property type="entry name" value="cNMP-bd_dom_sf"/>
</dbReference>
<dbReference type="PROSITE" id="PS51063">
    <property type="entry name" value="HTH_CRP_2"/>
    <property type="match status" value="1"/>
</dbReference>
<evidence type="ECO:0008006" key="7">
    <source>
        <dbReference type="Google" id="ProtNLM"/>
    </source>
</evidence>
<evidence type="ECO:0000256" key="1">
    <source>
        <dbReference type="ARBA" id="ARBA00023015"/>
    </source>
</evidence>
<dbReference type="PANTHER" id="PTHR24567:SF58">
    <property type="entry name" value="CYCLIC AMP-BINDING REGULATORY PROTEIN"/>
    <property type="match status" value="1"/>
</dbReference>
<dbReference type="Pfam" id="PF13545">
    <property type="entry name" value="HTH_Crp_2"/>
    <property type="match status" value="1"/>
</dbReference>
<feature type="domain" description="Cyclic nucleotide-binding" evidence="4">
    <location>
        <begin position="25"/>
        <end position="148"/>
    </location>
</feature>
<reference evidence="6" key="1">
    <citation type="journal article" date="2014" name="Front. Microbiol.">
        <title>High frequency of phylogenetically diverse reductive dehalogenase-homologous genes in deep subseafloor sedimentary metagenomes.</title>
        <authorList>
            <person name="Kawai M."/>
            <person name="Futagami T."/>
            <person name="Toyoda A."/>
            <person name="Takaki Y."/>
            <person name="Nishi S."/>
            <person name="Hori S."/>
            <person name="Arai W."/>
            <person name="Tsubouchi T."/>
            <person name="Morono Y."/>
            <person name="Uchiyama I."/>
            <person name="Ito T."/>
            <person name="Fujiyama A."/>
            <person name="Inagaki F."/>
            <person name="Takami H."/>
        </authorList>
    </citation>
    <scope>NUCLEOTIDE SEQUENCE</scope>
    <source>
        <strain evidence="6">Expedition CK06-06</strain>
    </source>
</reference>
<keyword evidence="3" id="KW-0804">Transcription</keyword>
<protein>
    <recommendedName>
        <fullName evidence="7">Cyclic nucleotide-binding domain-containing protein</fullName>
    </recommendedName>
</protein>
<dbReference type="PROSITE" id="PS50042">
    <property type="entry name" value="CNMP_BINDING_3"/>
    <property type="match status" value="1"/>
</dbReference>
<keyword evidence="1" id="KW-0805">Transcription regulation</keyword>
<dbReference type="InterPro" id="IPR014710">
    <property type="entry name" value="RmlC-like_jellyroll"/>
</dbReference>
<comment type="caution">
    <text evidence="6">The sequence shown here is derived from an EMBL/GenBank/DDBJ whole genome shotgun (WGS) entry which is preliminary data.</text>
</comment>
<dbReference type="AlphaFoldDB" id="X0ZRW4"/>
<keyword evidence="2" id="KW-0238">DNA-binding</keyword>
<dbReference type="GO" id="GO:0003700">
    <property type="term" value="F:DNA-binding transcription factor activity"/>
    <property type="evidence" value="ECO:0007669"/>
    <property type="project" value="TreeGrafter"/>
</dbReference>
<evidence type="ECO:0000256" key="3">
    <source>
        <dbReference type="ARBA" id="ARBA00023163"/>
    </source>
</evidence>
<evidence type="ECO:0000259" key="4">
    <source>
        <dbReference type="PROSITE" id="PS50042"/>
    </source>
</evidence>
<feature type="domain" description="HTH crp-type" evidence="5">
    <location>
        <begin position="162"/>
        <end position="230"/>
    </location>
</feature>
<dbReference type="GO" id="GO:0005829">
    <property type="term" value="C:cytosol"/>
    <property type="evidence" value="ECO:0007669"/>
    <property type="project" value="TreeGrafter"/>
</dbReference>
<organism evidence="6">
    <name type="scientific">marine sediment metagenome</name>
    <dbReference type="NCBI Taxonomy" id="412755"/>
    <lineage>
        <taxon>unclassified sequences</taxon>
        <taxon>metagenomes</taxon>
        <taxon>ecological metagenomes</taxon>
    </lineage>
</organism>
<dbReference type="SUPFAM" id="SSF51206">
    <property type="entry name" value="cAMP-binding domain-like"/>
    <property type="match status" value="1"/>
</dbReference>
<evidence type="ECO:0000259" key="5">
    <source>
        <dbReference type="PROSITE" id="PS51063"/>
    </source>
</evidence>
<evidence type="ECO:0000313" key="6">
    <source>
        <dbReference type="EMBL" id="GAG72059.1"/>
    </source>
</evidence>
<dbReference type="InterPro" id="IPR000595">
    <property type="entry name" value="cNMP-bd_dom"/>
</dbReference>
<accession>X0ZRW4</accession>
<dbReference type="InterPro" id="IPR012318">
    <property type="entry name" value="HTH_CRP"/>
</dbReference>
<dbReference type="Pfam" id="PF00027">
    <property type="entry name" value="cNMP_binding"/>
    <property type="match status" value="1"/>
</dbReference>
<dbReference type="GO" id="GO:0003677">
    <property type="term" value="F:DNA binding"/>
    <property type="evidence" value="ECO:0007669"/>
    <property type="project" value="UniProtKB-KW"/>
</dbReference>
<proteinExistence type="predicted"/>
<sequence>MKRKIIKIDKELCNVLSDNLKRCILFKDIKYEDLSNFLNMSNYTIKKYPEGNVVVIEGSECEELGILLEGLLEVQTLYPSGKLLTFSQLKPAEIFGEAIIFSKMNKFPATIGAIRDSKIMFLKKEDLINCLTNCHRFMENFLELLSNKLLILNKKVKMLSLENIRKKIENFLMEEYKKQESNIVEVSLSRKEMAEHMGIQRPSLSRELIKMREEGIIEFNREVIIIKDMAALSKL</sequence>
<dbReference type="SMART" id="SM00100">
    <property type="entry name" value="cNMP"/>
    <property type="match status" value="1"/>
</dbReference>